<evidence type="ECO:0000256" key="5">
    <source>
        <dbReference type="ARBA" id="ARBA00050612"/>
    </source>
</evidence>
<evidence type="ECO:0000313" key="9">
    <source>
        <dbReference type="EMBL" id="SHF54920.1"/>
    </source>
</evidence>
<dbReference type="InterPro" id="IPR003382">
    <property type="entry name" value="Flavoprotein"/>
</dbReference>
<dbReference type="GO" id="GO:0106141">
    <property type="term" value="F:flavin prenyltransferase activity"/>
    <property type="evidence" value="ECO:0007669"/>
    <property type="project" value="UniProtKB-EC"/>
</dbReference>
<feature type="binding site" evidence="7">
    <location>
        <position position="167"/>
    </location>
    <ligand>
        <name>dimethylallyl phosphate</name>
        <dbReference type="ChEBI" id="CHEBI:88052"/>
    </ligand>
</feature>
<organism evidence="9 10">
    <name type="scientific">Desulforamulus putei DSM 12395</name>
    <dbReference type="NCBI Taxonomy" id="1121429"/>
    <lineage>
        <taxon>Bacteria</taxon>
        <taxon>Bacillati</taxon>
        <taxon>Bacillota</taxon>
        <taxon>Clostridia</taxon>
        <taxon>Eubacteriales</taxon>
        <taxon>Peptococcaceae</taxon>
        <taxon>Desulforamulus</taxon>
    </lineage>
</organism>
<dbReference type="GO" id="GO:0016831">
    <property type="term" value="F:carboxy-lyase activity"/>
    <property type="evidence" value="ECO:0007669"/>
    <property type="project" value="TreeGrafter"/>
</dbReference>
<dbReference type="Proteomes" id="UP000184148">
    <property type="component" value="Unassembled WGS sequence"/>
</dbReference>
<feature type="binding site" evidence="7">
    <location>
        <begin position="9"/>
        <end position="11"/>
    </location>
    <ligand>
        <name>FMN</name>
        <dbReference type="ChEBI" id="CHEBI:58210"/>
    </ligand>
</feature>
<dbReference type="PANTHER" id="PTHR43374:SF1">
    <property type="entry name" value="FLAVIN PRENYLTRANSFERASE PAD1, MITOCHONDRIAL"/>
    <property type="match status" value="1"/>
</dbReference>
<feature type="binding site" evidence="7">
    <location>
        <position position="151"/>
    </location>
    <ligand>
        <name>dimethylallyl phosphate</name>
        <dbReference type="ChEBI" id="CHEBI:88052"/>
    </ligand>
</feature>
<dbReference type="AlphaFoldDB" id="A0A1M5CJN1"/>
<evidence type="ECO:0000256" key="3">
    <source>
        <dbReference type="ARBA" id="ARBA00022643"/>
    </source>
</evidence>
<gene>
    <name evidence="7" type="primary">ubiX</name>
    <name evidence="9" type="ORF">SAMN02745133_02949</name>
</gene>
<dbReference type="InterPro" id="IPR004507">
    <property type="entry name" value="UbiX-like"/>
</dbReference>
<comment type="function">
    <text evidence="7">Flavin prenyltransferase that catalyzes the synthesis of the prenylated FMN cofactor (prenyl-FMN) for 4-hydroxy-3-polyprenylbenzoic acid decarboxylase UbiD. The prenyltransferase is metal-independent and links a dimethylallyl moiety from dimethylallyl monophosphate (DMAP) to the flavin N5 and C6 atoms of FMN.</text>
</comment>
<name>A0A1M5CJN1_9FIRM</name>
<sequence>MRIVVGITGATGAIYGITLLEYLRSHDVETHLILSNWGKCTIELETNQTIEKVTKLASCTYREDDQAAPVSSGSFIHHGMVVVPCSMKTLSAVAHGYTDNLISRAADVTIKEGRKLILVTRESPLSAIHLENMLKLARLGVTIMPPMPAFYQKPQTIKDIVLHSTGRILDHLGIEHNMIRRWGE</sequence>
<evidence type="ECO:0000256" key="7">
    <source>
        <dbReference type="HAMAP-Rule" id="MF_01984"/>
    </source>
</evidence>
<feature type="binding site" evidence="7">
    <location>
        <position position="121"/>
    </location>
    <ligand>
        <name>FMN</name>
        <dbReference type="ChEBI" id="CHEBI:58210"/>
    </ligand>
</feature>
<dbReference type="EMBL" id="FQUY01000033">
    <property type="protein sequence ID" value="SHF54920.1"/>
    <property type="molecule type" value="Genomic_DNA"/>
</dbReference>
<dbReference type="OrthoDB" id="9781577at2"/>
<keyword evidence="10" id="KW-1185">Reference proteome</keyword>
<keyword evidence="4 7" id="KW-0808">Transferase</keyword>
<feature type="binding site" evidence="7">
    <location>
        <begin position="86"/>
        <end position="89"/>
    </location>
    <ligand>
        <name>FMN</name>
        <dbReference type="ChEBI" id="CHEBI:58210"/>
    </ligand>
</feature>
<comment type="catalytic activity">
    <reaction evidence="5 7">
        <text>dimethylallyl phosphate + FMNH2 = prenylated FMNH2 + phosphate</text>
        <dbReference type="Rhea" id="RHEA:37743"/>
        <dbReference type="ChEBI" id="CHEBI:43474"/>
        <dbReference type="ChEBI" id="CHEBI:57618"/>
        <dbReference type="ChEBI" id="CHEBI:87467"/>
        <dbReference type="ChEBI" id="CHEBI:88052"/>
        <dbReference type="EC" id="2.5.1.129"/>
    </reaction>
</comment>
<dbReference type="FunFam" id="3.40.50.1950:FF:000001">
    <property type="entry name" value="Flavin prenyltransferase UbiX"/>
    <property type="match status" value="1"/>
</dbReference>
<comment type="similarity">
    <text evidence="6 7">Belongs to the UbiX/PAD1 family.</text>
</comment>
<protein>
    <recommendedName>
        <fullName evidence="7">Flavin prenyltransferase UbiX</fullName>
        <ecNumber evidence="7">2.5.1.129</ecNumber>
    </recommendedName>
</protein>
<dbReference type="NCBIfam" id="NF004685">
    <property type="entry name" value="PRK06029.1"/>
    <property type="match status" value="1"/>
</dbReference>
<evidence type="ECO:0000256" key="6">
    <source>
        <dbReference type="ARBA" id="ARBA00060793"/>
    </source>
</evidence>
<feature type="binding site" evidence="7">
    <location>
        <position position="35"/>
    </location>
    <ligand>
        <name>FMN</name>
        <dbReference type="ChEBI" id="CHEBI:58210"/>
    </ligand>
</feature>
<dbReference type="InterPro" id="IPR036551">
    <property type="entry name" value="Flavin_trans-like"/>
</dbReference>
<reference evidence="10" key="1">
    <citation type="submission" date="2016-11" db="EMBL/GenBank/DDBJ databases">
        <authorList>
            <person name="Varghese N."/>
            <person name="Submissions S."/>
        </authorList>
    </citation>
    <scope>NUCLEOTIDE SEQUENCE [LARGE SCALE GENOMIC DNA]</scope>
    <source>
        <strain evidence="10">DSM 12395</strain>
    </source>
</reference>
<evidence type="ECO:0000256" key="1">
    <source>
        <dbReference type="ARBA" id="ARBA00022602"/>
    </source>
</evidence>
<dbReference type="EC" id="2.5.1.129" evidence="7"/>
<dbReference type="STRING" id="1121429.SAMN02745133_02949"/>
<keyword evidence="1 7" id="KW-0637">Prenyltransferase</keyword>
<dbReference type="HAMAP" id="MF_01984">
    <property type="entry name" value="ubiX_pad"/>
    <property type="match status" value="1"/>
</dbReference>
<dbReference type="SUPFAM" id="SSF52507">
    <property type="entry name" value="Homo-oligomeric flavin-containing Cys decarboxylases, HFCD"/>
    <property type="match status" value="1"/>
</dbReference>
<evidence type="ECO:0000256" key="2">
    <source>
        <dbReference type="ARBA" id="ARBA00022630"/>
    </source>
</evidence>
<comment type="caution">
    <text evidence="7">Lacks conserved residue(s) required for the propagation of feature annotation.</text>
</comment>
<evidence type="ECO:0000259" key="8">
    <source>
        <dbReference type="Pfam" id="PF02441"/>
    </source>
</evidence>
<proteinExistence type="inferred from homology"/>
<keyword evidence="2 7" id="KW-0285">Flavoprotein</keyword>
<accession>A0A1M5CJN1</accession>
<evidence type="ECO:0000313" key="10">
    <source>
        <dbReference type="Proteomes" id="UP000184148"/>
    </source>
</evidence>
<dbReference type="RefSeq" id="WP_073240117.1">
    <property type="nucleotide sequence ID" value="NZ_FQUY01000033.1"/>
</dbReference>
<dbReference type="PANTHER" id="PTHR43374">
    <property type="entry name" value="FLAVIN PRENYLTRANSFERASE"/>
    <property type="match status" value="1"/>
</dbReference>
<dbReference type="Pfam" id="PF02441">
    <property type="entry name" value="Flavoprotein"/>
    <property type="match status" value="1"/>
</dbReference>
<dbReference type="NCBIfam" id="TIGR00421">
    <property type="entry name" value="ubiX_pad"/>
    <property type="match status" value="1"/>
</dbReference>
<feature type="domain" description="Flavoprotein" evidence="8">
    <location>
        <begin position="1"/>
        <end position="170"/>
    </location>
</feature>
<dbReference type="Gene3D" id="3.40.50.1950">
    <property type="entry name" value="Flavin prenyltransferase-like"/>
    <property type="match status" value="1"/>
</dbReference>
<evidence type="ECO:0000256" key="4">
    <source>
        <dbReference type="ARBA" id="ARBA00022679"/>
    </source>
</evidence>
<keyword evidence="3 7" id="KW-0288">FMN</keyword>